<evidence type="ECO:0000313" key="1">
    <source>
        <dbReference type="EMBL" id="KAK2870936.1"/>
    </source>
</evidence>
<proteinExistence type="predicted"/>
<accession>A0AA88TB80</accession>
<reference evidence="1" key="1">
    <citation type="submission" date="2023-08" db="EMBL/GenBank/DDBJ databases">
        <title>Chromosome-level Genome Assembly of mud carp (Cirrhinus molitorella).</title>
        <authorList>
            <person name="Liu H."/>
        </authorList>
    </citation>
    <scope>NUCLEOTIDE SEQUENCE</scope>
    <source>
        <strain evidence="1">Prfri</strain>
        <tissue evidence="1">Muscle</tissue>
    </source>
</reference>
<name>A0AA88TB80_9TELE</name>
<dbReference type="EMBL" id="JAUYZG010000023">
    <property type="protein sequence ID" value="KAK2870936.1"/>
    <property type="molecule type" value="Genomic_DNA"/>
</dbReference>
<gene>
    <name evidence="1" type="ORF">Q8A67_023463</name>
</gene>
<evidence type="ECO:0000313" key="2">
    <source>
        <dbReference type="Proteomes" id="UP001187343"/>
    </source>
</evidence>
<protein>
    <submittedName>
        <fullName evidence="1">Uncharacterized protein</fullName>
    </submittedName>
</protein>
<dbReference type="Proteomes" id="UP001187343">
    <property type="component" value="Unassembled WGS sequence"/>
</dbReference>
<organism evidence="1 2">
    <name type="scientific">Cirrhinus molitorella</name>
    <name type="common">mud carp</name>
    <dbReference type="NCBI Taxonomy" id="172907"/>
    <lineage>
        <taxon>Eukaryota</taxon>
        <taxon>Metazoa</taxon>
        <taxon>Chordata</taxon>
        <taxon>Craniata</taxon>
        <taxon>Vertebrata</taxon>
        <taxon>Euteleostomi</taxon>
        <taxon>Actinopterygii</taxon>
        <taxon>Neopterygii</taxon>
        <taxon>Teleostei</taxon>
        <taxon>Ostariophysi</taxon>
        <taxon>Cypriniformes</taxon>
        <taxon>Cyprinidae</taxon>
        <taxon>Labeoninae</taxon>
        <taxon>Labeonini</taxon>
        <taxon>Cirrhinus</taxon>
    </lineage>
</organism>
<dbReference type="AlphaFoldDB" id="A0AA88TB80"/>
<sequence length="77" mass="8570">MPVLLLELVHKHSYSYSCVLDMSAHVCRSAGSDSRAQPEHEGNFYSMQTDGATRLTDTTACWMVNEPEVSPIGLLQR</sequence>
<keyword evidence="2" id="KW-1185">Reference proteome</keyword>
<comment type="caution">
    <text evidence="1">The sequence shown here is derived from an EMBL/GenBank/DDBJ whole genome shotgun (WGS) entry which is preliminary data.</text>
</comment>